<reference evidence="3 4" key="1">
    <citation type="submission" date="2023-06" db="EMBL/GenBank/DDBJ databases">
        <title>Actinomycetospora Odt1-22.</title>
        <authorList>
            <person name="Supong K."/>
        </authorList>
    </citation>
    <scope>NUCLEOTIDE SEQUENCE [LARGE SCALE GENOMIC DNA]</scope>
    <source>
        <strain evidence="3 4">Odt1-22</strain>
    </source>
</reference>
<organism evidence="3 4">
    <name type="scientific">Actinomycetospora termitidis</name>
    <dbReference type="NCBI Taxonomy" id="3053470"/>
    <lineage>
        <taxon>Bacteria</taxon>
        <taxon>Bacillati</taxon>
        <taxon>Actinomycetota</taxon>
        <taxon>Actinomycetes</taxon>
        <taxon>Pseudonocardiales</taxon>
        <taxon>Pseudonocardiaceae</taxon>
        <taxon>Actinomycetospora</taxon>
    </lineage>
</organism>
<dbReference type="PANTHER" id="PTHR46648:SF1">
    <property type="entry name" value="ADENOSINE 5'-MONOPHOSPHORAMIDASE HNT1"/>
    <property type="match status" value="1"/>
</dbReference>
<proteinExistence type="predicted"/>
<evidence type="ECO:0000313" key="4">
    <source>
        <dbReference type="Proteomes" id="UP001231924"/>
    </source>
</evidence>
<dbReference type="PANTHER" id="PTHR46648">
    <property type="entry name" value="HIT FAMILY PROTEIN 1"/>
    <property type="match status" value="1"/>
</dbReference>
<protein>
    <submittedName>
        <fullName evidence="3">HIT domain-containing protein</fullName>
    </submittedName>
</protein>
<evidence type="ECO:0000259" key="2">
    <source>
        <dbReference type="PROSITE" id="PS51084"/>
    </source>
</evidence>
<dbReference type="InterPro" id="IPR001310">
    <property type="entry name" value="Histidine_triad_HIT"/>
</dbReference>
<evidence type="ECO:0000256" key="1">
    <source>
        <dbReference type="PROSITE-ProRule" id="PRU00464"/>
    </source>
</evidence>
<evidence type="ECO:0000313" key="3">
    <source>
        <dbReference type="EMBL" id="MDL5157065.1"/>
    </source>
</evidence>
<feature type="domain" description="HIT" evidence="2">
    <location>
        <begin position="24"/>
        <end position="131"/>
    </location>
</feature>
<comment type="caution">
    <text evidence="3">The sequence shown here is derived from an EMBL/GenBank/DDBJ whole genome shotgun (WGS) entry which is preliminary data.</text>
</comment>
<dbReference type="Proteomes" id="UP001231924">
    <property type="component" value="Unassembled WGS sequence"/>
</dbReference>
<accession>A0ABT7M8S0</accession>
<name>A0ABT7M8S0_9PSEU</name>
<dbReference type="RefSeq" id="WP_286053471.1">
    <property type="nucleotide sequence ID" value="NZ_JASVWF010000003.1"/>
</dbReference>
<dbReference type="Gene3D" id="3.30.428.10">
    <property type="entry name" value="HIT-like"/>
    <property type="match status" value="1"/>
</dbReference>
<feature type="short sequence motif" description="Histidine triad motif" evidence="1">
    <location>
        <begin position="116"/>
        <end position="120"/>
    </location>
</feature>
<dbReference type="PRINTS" id="PR00332">
    <property type="entry name" value="HISTRIAD"/>
</dbReference>
<dbReference type="EMBL" id="JASVWF010000003">
    <property type="protein sequence ID" value="MDL5157065.1"/>
    <property type="molecule type" value="Genomic_DNA"/>
</dbReference>
<gene>
    <name evidence="3" type="ORF">QRT03_13935</name>
</gene>
<dbReference type="SUPFAM" id="SSF54197">
    <property type="entry name" value="HIT-like"/>
    <property type="match status" value="1"/>
</dbReference>
<keyword evidence="4" id="KW-1185">Reference proteome</keyword>
<dbReference type="InterPro" id="IPR036265">
    <property type="entry name" value="HIT-like_sf"/>
</dbReference>
<dbReference type="Pfam" id="PF01230">
    <property type="entry name" value="HIT"/>
    <property type="match status" value="1"/>
</dbReference>
<dbReference type="PROSITE" id="PS51084">
    <property type="entry name" value="HIT_2"/>
    <property type="match status" value="1"/>
</dbReference>
<sequence>MRLPSIRRTPKRQVLPAEVGGECVFCAIVAGTAERSLVHDDGVAVAFLDLQPAVTGHTLVVPRRHVVDLVGLTAEEGAGVWELGRRVAAAARGAGLADGVNLFLADGPTAGQEVWHAHLHVLPRTAGDGLRLDGRFRLAERAELDTTADRLRAALAR</sequence>
<dbReference type="InterPro" id="IPR011146">
    <property type="entry name" value="HIT-like"/>
</dbReference>